<feature type="domain" description="VWFA" evidence="2">
    <location>
        <begin position="398"/>
        <end position="612"/>
    </location>
</feature>
<dbReference type="PIRSF" id="PIRSF031715">
    <property type="entry name" value="Cob_chel_CobT"/>
    <property type="match status" value="1"/>
</dbReference>
<evidence type="ECO:0000313" key="3">
    <source>
        <dbReference type="EMBL" id="VFK02347.1"/>
    </source>
</evidence>
<dbReference type="InterPro" id="IPR051928">
    <property type="entry name" value="NorD/CobT"/>
</dbReference>
<dbReference type="PROSITE" id="PS50234">
    <property type="entry name" value="VWFA"/>
    <property type="match status" value="1"/>
</dbReference>
<evidence type="ECO:0000259" key="2">
    <source>
        <dbReference type="PROSITE" id="PS50234"/>
    </source>
</evidence>
<dbReference type="Pfam" id="PF06213">
    <property type="entry name" value="CobT"/>
    <property type="match status" value="1"/>
</dbReference>
<dbReference type="CDD" id="cd01454">
    <property type="entry name" value="vWA_norD_type"/>
    <property type="match status" value="1"/>
</dbReference>
<dbReference type="AlphaFoldDB" id="A0A450VC58"/>
<organism evidence="3">
    <name type="scientific">Candidatus Kentrum eta</name>
    <dbReference type="NCBI Taxonomy" id="2126337"/>
    <lineage>
        <taxon>Bacteria</taxon>
        <taxon>Pseudomonadati</taxon>
        <taxon>Pseudomonadota</taxon>
        <taxon>Gammaproteobacteria</taxon>
        <taxon>Candidatus Kentrum</taxon>
    </lineage>
</organism>
<gene>
    <name evidence="4" type="ORF">BECKH772A_GA0070896_102674</name>
    <name evidence="3" type="ORF">BECKH772B_GA0070898_102751</name>
    <name evidence="5" type="ORF">BECKH772C_GA0070978_102702</name>
</gene>
<dbReference type="Pfam" id="PF11775">
    <property type="entry name" value="CobT_C"/>
    <property type="match status" value="1"/>
</dbReference>
<evidence type="ECO:0000313" key="5">
    <source>
        <dbReference type="EMBL" id="VFK05427.1"/>
    </source>
</evidence>
<protein>
    <submittedName>
        <fullName evidence="3">Cobaltochelatase CobT subunit</fullName>
    </submittedName>
</protein>
<dbReference type="InterPro" id="IPR002035">
    <property type="entry name" value="VWF_A"/>
</dbReference>
<feature type="compositionally biased region" description="Basic and acidic residues" evidence="1">
    <location>
        <begin position="219"/>
        <end position="235"/>
    </location>
</feature>
<dbReference type="InterPro" id="IPR036465">
    <property type="entry name" value="vWFA_dom_sf"/>
</dbReference>
<feature type="region of interest" description="Disordered" evidence="1">
    <location>
        <begin position="219"/>
        <end position="293"/>
    </location>
</feature>
<dbReference type="InterPro" id="IPR025861">
    <property type="entry name" value="CobT_VWA_dom"/>
</dbReference>
<dbReference type="PANTHER" id="PTHR41248:SF1">
    <property type="entry name" value="NORD PROTEIN"/>
    <property type="match status" value="1"/>
</dbReference>
<dbReference type="InterPro" id="IPR006538">
    <property type="entry name" value="CobT"/>
</dbReference>
<dbReference type="SUPFAM" id="SSF53300">
    <property type="entry name" value="vWA-like"/>
    <property type="match status" value="1"/>
</dbReference>
<evidence type="ECO:0000256" key="1">
    <source>
        <dbReference type="SAM" id="MobiDB-lite"/>
    </source>
</evidence>
<reference evidence="3" key="1">
    <citation type="submission" date="2019-02" db="EMBL/GenBank/DDBJ databases">
        <authorList>
            <person name="Gruber-Vodicka R. H."/>
            <person name="Seah K. B. B."/>
        </authorList>
    </citation>
    <scope>NUCLEOTIDE SEQUENCE</scope>
    <source>
        <strain evidence="5">BECK_SA2B12</strain>
        <strain evidence="4">BECK_SA2B15</strain>
        <strain evidence="3">BECK_SA2B20</strain>
    </source>
</reference>
<dbReference type="GO" id="GO:0009236">
    <property type="term" value="P:cobalamin biosynthetic process"/>
    <property type="evidence" value="ECO:0007669"/>
    <property type="project" value="InterPro"/>
</dbReference>
<dbReference type="EMBL" id="CAADFG010000267">
    <property type="protein sequence ID" value="VFK02365.1"/>
    <property type="molecule type" value="Genomic_DNA"/>
</dbReference>
<evidence type="ECO:0000313" key="4">
    <source>
        <dbReference type="EMBL" id="VFK02365.1"/>
    </source>
</evidence>
<dbReference type="Gene3D" id="3.40.50.410">
    <property type="entry name" value="von Willebrand factor, type A domain"/>
    <property type="match status" value="1"/>
</dbReference>
<dbReference type="PANTHER" id="PTHR41248">
    <property type="entry name" value="NORD PROTEIN"/>
    <property type="match status" value="1"/>
</dbReference>
<sequence>METKTERLRRVTAATCRAIARRDDIIVSFEEDRSVPSGAKIRLGPPTEDIHPQEIARIRSDADTGALRLAHHDTRLHDTLAPVNEAARTLFDVLEQVRYEALGARRMNGIAVNLTHSLERYCHARELNAVTQREPRQLPEAVRLLAREAIEGVPPPDAARHFAKLWREFLLPEIGELFPDLAHAMDNQSDFALASRAILGKLGFPMEATGTREEIKAELREGGEGEADRKPEPRPGESPPEIDPMESVDIMEGTTEDPGSGEMPWDESDAAREHTEHDSDEEKEEHARHGFRHNKPAEEYRVYTTEFDEIVEAPEICNARELVRFRLELDRELAMLQSVIGRLANRLQRRLLARQARSWEFDQEEGLLDTARLTRIIANPASSLSYKREKETPFRDTVVTLLIDNSGSMRGRPITLAAISADVLARTLERCAVKTEILGFTTRTWKGGRLQEHWTEAGKKPNPGRLNELRHIIYKSADIPWRRARRNLGLMLREGLLKENIDGEALLWAYQRLIARNEQRRILMVISDGTPVDDATLSTNSGDYLDRHLHQVIQYIENESPVELLAIGVGHDVAQYYRRAATLVDVEQLSGTMMEELANLFDGKAERLHPYR</sequence>
<accession>A0A450VC58</accession>
<dbReference type="EMBL" id="CAADFJ010000270">
    <property type="protein sequence ID" value="VFK05427.1"/>
    <property type="molecule type" value="Genomic_DNA"/>
</dbReference>
<dbReference type="EMBL" id="CAADFI010000275">
    <property type="protein sequence ID" value="VFK02347.1"/>
    <property type="molecule type" value="Genomic_DNA"/>
</dbReference>
<name>A0A450VC58_9GAMM</name>
<proteinExistence type="predicted"/>